<feature type="compositionally biased region" description="Basic residues" evidence="1">
    <location>
        <begin position="1861"/>
        <end position="1878"/>
    </location>
</feature>
<feature type="region of interest" description="Disordered" evidence="1">
    <location>
        <begin position="208"/>
        <end position="404"/>
    </location>
</feature>
<keyword evidence="3" id="KW-1185">Reference proteome</keyword>
<feature type="compositionally biased region" description="Basic residues" evidence="1">
    <location>
        <begin position="316"/>
        <end position="332"/>
    </location>
</feature>
<feature type="compositionally biased region" description="Basic and acidic residues" evidence="1">
    <location>
        <begin position="270"/>
        <end position="288"/>
    </location>
</feature>
<feature type="compositionally biased region" description="Basic and acidic residues" evidence="1">
    <location>
        <begin position="1698"/>
        <end position="1710"/>
    </location>
</feature>
<feature type="region of interest" description="Disordered" evidence="1">
    <location>
        <begin position="953"/>
        <end position="976"/>
    </location>
</feature>
<gene>
    <name evidence="2" type="ORF">AVEN_13978_1</name>
</gene>
<dbReference type="Proteomes" id="UP000499080">
    <property type="component" value="Unassembled WGS sequence"/>
</dbReference>
<feature type="region of interest" description="Disordered" evidence="1">
    <location>
        <begin position="1398"/>
        <end position="1451"/>
    </location>
</feature>
<feature type="region of interest" description="Disordered" evidence="1">
    <location>
        <begin position="96"/>
        <end position="190"/>
    </location>
</feature>
<feature type="compositionally biased region" description="Polar residues" evidence="1">
    <location>
        <begin position="208"/>
        <end position="219"/>
    </location>
</feature>
<feature type="compositionally biased region" description="Polar residues" evidence="1">
    <location>
        <begin position="1323"/>
        <end position="1336"/>
    </location>
</feature>
<feature type="compositionally biased region" description="Basic residues" evidence="1">
    <location>
        <begin position="1726"/>
        <end position="1741"/>
    </location>
</feature>
<feature type="compositionally biased region" description="Basic and acidic residues" evidence="1">
    <location>
        <begin position="1423"/>
        <end position="1433"/>
    </location>
</feature>
<feature type="region of interest" description="Disordered" evidence="1">
    <location>
        <begin position="633"/>
        <end position="679"/>
    </location>
</feature>
<comment type="caution">
    <text evidence="2">The sequence shown here is derived from an EMBL/GenBank/DDBJ whole genome shotgun (WGS) entry which is preliminary data.</text>
</comment>
<feature type="compositionally biased region" description="Polar residues" evidence="1">
    <location>
        <begin position="953"/>
        <end position="966"/>
    </location>
</feature>
<protein>
    <submittedName>
        <fullName evidence="2">Uncharacterized protein</fullName>
    </submittedName>
</protein>
<feature type="region of interest" description="Disordered" evidence="1">
    <location>
        <begin position="1315"/>
        <end position="1360"/>
    </location>
</feature>
<evidence type="ECO:0000313" key="3">
    <source>
        <dbReference type="Proteomes" id="UP000499080"/>
    </source>
</evidence>
<name>A0A4Y2S7W4_ARAVE</name>
<feature type="compositionally biased region" description="Acidic residues" evidence="1">
    <location>
        <begin position="1159"/>
        <end position="1182"/>
    </location>
</feature>
<feature type="region of interest" description="Disordered" evidence="1">
    <location>
        <begin position="784"/>
        <end position="830"/>
    </location>
</feature>
<feature type="compositionally biased region" description="Polar residues" evidence="1">
    <location>
        <begin position="505"/>
        <end position="537"/>
    </location>
</feature>
<feature type="compositionally biased region" description="Acidic residues" evidence="1">
    <location>
        <begin position="258"/>
        <end position="269"/>
    </location>
</feature>
<feature type="compositionally biased region" description="Basic and acidic residues" evidence="1">
    <location>
        <begin position="1108"/>
        <end position="1122"/>
    </location>
</feature>
<accession>A0A4Y2S7W4</accession>
<feature type="compositionally biased region" description="Basic and acidic residues" evidence="1">
    <location>
        <begin position="1548"/>
        <end position="1564"/>
    </location>
</feature>
<feature type="region of interest" description="Disordered" evidence="1">
    <location>
        <begin position="1931"/>
        <end position="1954"/>
    </location>
</feature>
<dbReference type="EMBL" id="BGPR01019915">
    <property type="protein sequence ID" value="GBN83320.1"/>
    <property type="molecule type" value="Genomic_DNA"/>
</dbReference>
<feature type="compositionally biased region" description="Polar residues" evidence="1">
    <location>
        <begin position="656"/>
        <end position="671"/>
    </location>
</feature>
<sequence length="1954" mass="221838">MESFKPTTPMTVVLLAKATGPTCPYGQLARSTLQIVPQIFTHMLLNIPHSLCLLLVVVALANASVTWRRVTKQARSSTQDLTSALALSTTKSTITWRRSTKSRRSTTRREEPSPPVEEDDIDTADSREQASLFEDDSDQESPVKPLVPGSRPGFWLDSSRRKKPSTLLKPGVRRNSLFPTKPSRRTTVRTTTEKLTPVPIVSFISKSSATTPQPVSSPSKLKLYGRNQSTKSPVAFRRRIKVTKSPRISSTTAAPVSEESDIVEELSLEPEEKKIKNNEREFETDFKSTSENTEENSAENVQSKPPKSIQKPSLGIRRRPKNGTRLSWRKAGLRVTPRTTSAPRSTSSSTTSTPDVTSTKIYGRPRKPSAFPRIRSRVRANRTTSSPKIWTREEQSSTSTDTPITVKVQDKKRLERIRIHTRNRNTHKFSRVKAKPIPEESEEQSEDFTTTHSPTEYEVTLTPTTAVYEISTSRTTVEPYYLTRDYGQLITAIADERWTKEFSSTRTTNPVKTSTDSFTRTTIPEPTSTEVSTQSPFPTILEEELYTNGTTESSEEAFQYPEEPQYAVSNYSELSQYTASNQNEDTQYDVSNQNEDSQYPVLDQNEDHQYNVSDQNEDNQYPVLDQNEDHQYHVSDQNEDPQNHVSEQNEDPQFPVSDQNEAPQYTESNKTTYEDDSENIVEEAFVSVTSKPLEIGGNLKNKETITEPSLGIYQNTTTSRPSITFPTISHTINPGTNAYVVWSLGQGGSSWSYERQGEQVKWSAQNSAAAGDRWSVQGEEENIKIDHTPWKPTRNTPKFHSERITSKKNDSKVSLTDKLNKEKPEEPVTYTPSVPYLKQIPLKIQTTPETYNFPPISDDEFSKISSDFTNFTSSFYQDAGTNFLPGPQDVDQNFGTWLNGSSVFYPNAATPYTQPNAKETFINPNKLNVPYIAEIRETYNDVPNFDQAQLENASNSQGQLTDTPNISEEDSVPPTPYKLPEINYGIGFDYNLPQTTYSPFLSGGVPSYSTGSLGSQDGGQLETVSPNFDGSNSFSGLPPELAKAVVDAKRWTVVGNGGPEGWALLGEDGILEWKIHNIDGKWTVTSADELVKMPLQIPDSSVAVQDSEQDKTESQKSEEVQKTRPKIWTLEDDYEKWRVLSAERGVQVGSPGNRPNTEYDYDQTEENQEDDYYDEDEEEDEYGETTNAYAPYQFNENFEDRPMWEKSQMIPNYLDKRPNPYSPYGREIEAANTKDDAISAWKSLLVDQGTWKLSAEEKKLANPSLSHQYHYSDPSLVGSDWKVSSPPAVNPDRSDENVQTPQFTALGNYAGAQGKSAAEYKPYQTQQNQKANTPTAEDQKERKHDKENKENGRPLQEKDRAKIEALIKKLENIQKEAKGRAVIDLSQLLKLVKANKNSTSALSNIKSNPDVRSKTFSSEISETEIKNGQEQVKKEKHSKQSQQDSDESKLHSLVQNLQQQTSISQNSLDELQKYIETLKEKRLDNIGKGINRNLDRFVSGLNHEQINSGIQGKTGIANKFYDKPSEAKDHKFLSSLPSYSPKIQGNPERARRPDAEDGSKLKPVESNKYIYNNNRRADENLNENISYNENYGTSNGLSANSRYKLSHQNIEYINGQKVSDARHEEKRIYSDKREYDEHFRSTSKHSPGAYSSKKHFSDLLAPEDKRLQPEERYRSKVPSYLLDQSGYPYSDKPVPSQKKSDARLEEDKGPNGEIAFEDDYILAHGRNQRYSKSKLRRKQNRPRTGSRGQTLITGESLLRHDDGQHSPLTHTNVQISKEIGYSRPKYSSSELREKHQTSRRKSRPGRKSHQQKLKSSVRPHTKLDSSEELIVNVRDHPQIYDSYEEKRHLEEHFYEPSPNTHLRRQRRPSKKRPQKHSRSPPVVLSSETEIEDEEDGSKKSRKIIVIDYAGRHKKKSPIDRKDLELIIRNVKNRRSELMEESSSERRHKEVAQDP</sequence>
<feature type="compositionally biased region" description="Basic and acidic residues" evidence="1">
    <location>
        <begin position="799"/>
        <end position="811"/>
    </location>
</feature>
<feature type="compositionally biased region" description="Polar residues" evidence="1">
    <location>
        <begin position="1398"/>
        <end position="1407"/>
    </location>
</feature>
<feature type="compositionally biased region" description="Polar residues" evidence="1">
    <location>
        <begin position="1766"/>
        <end position="1775"/>
    </location>
</feature>
<feature type="region of interest" description="Disordered" evidence="1">
    <location>
        <begin position="1101"/>
        <end position="1124"/>
    </location>
</feature>
<feature type="compositionally biased region" description="Basic and acidic residues" evidence="1">
    <location>
        <begin position="1662"/>
        <end position="1674"/>
    </location>
</feature>
<feature type="region of interest" description="Disordered" evidence="1">
    <location>
        <begin position="505"/>
        <end position="539"/>
    </location>
</feature>
<feature type="region of interest" description="Disordered" evidence="1">
    <location>
        <begin position="1531"/>
        <end position="1564"/>
    </location>
</feature>
<dbReference type="OrthoDB" id="6430194at2759"/>
<evidence type="ECO:0000313" key="2">
    <source>
        <dbReference type="EMBL" id="GBN83320.1"/>
    </source>
</evidence>
<feature type="compositionally biased region" description="Basic residues" evidence="1">
    <location>
        <begin position="1797"/>
        <end position="1820"/>
    </location>
</feature>
<feature type="region of interest" description="Disordered" evidence="1">
    <location>
        <begin position="1634"/>
        <end position="1830"/>
    </location>
</feature>
<feature type="compositionally biased region" description="Basic and acidic residues" evidence="1">
    <location>
        <begin position="1337"/>
        <end position="1360"/>
    </location>
</feature>
<evidence type="ECO:0000256" key="1">
    <source>
        <dbReference type="SAM" id="MobiDB-lite"/>
    </source>
</evidence>
<feature type="region of interest" description="Disordered" evidence="1">
    <location>
        <begin position="1146"/>
        <end position="1182"/>
    </location>
</feature>
<feature type="region of interest" description="Disordered" evidence="1">
    <location>
        <begin position="1850"/>
        <end position="1903"/>
    </location>
</feature>
<reference evidence="2 3" key="1">
    <citation type="journal article" date="2019" name="Sci. Rep.">
        <title>Orb-weaving spider Araneus ventricosus genome elucidates the spidroin gene catalogue.</title>
        <authorList>
            <person name="Kono N."/>
            <person name="Nakamura H."/>
            <person name="Ohtoshi R."/>
            <person name="Moran D.A.P."/>
            <person name="Shinohara A."/>
            <person name="Yoshida Y."/>
            <person name="Fujiwara M."/>
            <person name="Mori M."/>
            <person name="Tomita M."/>
            <person name="Arakawa K."/>
        </authorList>
    </citation>
    <scope>NUCLEOTIDE SEQUENCE [LARGE SCALE GENOMIC DNA]</scope>
</reference>
<feature type="region of interest" description="Disordered" evidence="1">
    <location>
        <begin position="428"/>
        <end position="454"/>
    </location>
</feature>
<feature type="compositionally biased region" description="Polar residues" evidence="1">
    <location>
        <begin position="1742"/>
        <end position="1753"/>
    </location>
</feature>
<feature type="compositionally biased region" description="Basic and acidic residues" evidence="1">
    <location>
        <begin position="1933"/>
        <end position="1954"/>
    </location>
</feature>
<feature type="compositionally biased region" description="Low complexity" evidence="1">
    <location>
        <begin position="334"/>
        <end position="359"/>
    </location>
</feature>
<organism evidence="2 3">
    <name type="scientific">Araneus ventricosus</name>
    <name type="common">Orbweaver spider</name>
    <name type="synonym">Epeira ventricosa</name>
    <dbReference type="NCBI Taxonomy" id="182803"/>
    <lineage>
        <taxon>Eukaryota</taxon>
        <taxon>Metazoa</taxon>
        <taxon>Ecdysozoa</taxon>
        <taxon>Arthropoda</taxon>
        <taxon>Chelicerata</taxon>
        <taxon>Arachnida</taxon>
        <taxon>Araneae</taxon>
        <taxon>Araneomorphae</taxon>
        <taxon>Entelegynae</taxon>
        <taxon>Araneoidea</taxon>
        <taxon>Araneidae</taxon>
        <taxon>Araneus</taxon>
    </lineage>
</organism>
<proteinExistence type="predicted"/>